<dbReference type="SUPFAM" id="SSF51197">
    <property type="entry name" value="Clavaminate synthase-like"/>
    <property type="match status" value="1"/>
</dbReference>
<name>A0A6A5VUU7_9PLEO</name>
<comment type="similarity">
    <text evidence="1">Belongs to the iron/ascorbate-dependent oxidoreductase family.</text>
</comment>
<dbReference type="InterPro" id="IPR044861">
    <property type="entry name" value="IPNS-like_FE2OG_OXY"/>
</dbReference>
<dbReference type="EMBL" id="ML977696">
    <property type="protein sequence ID" value="KAF1993572.1"/>
    <property type="molecule type" value="Genomic_DNA"/>
</dbReference>
<sequence>MLSKAHDLFEDASAEEKEEIAIKNLREGGDNARMAENFGILTFLLTDSTKHSLQVLSKTGEWIWADPVEGCYVCNIGDMRSEWTRGAYKSKFHRVLHSSDSLRISIPFFFDPNLGAFISPVLPDSEGNLRADEGIRYFEKFVRSVDYPLWRDLLAEPTKAP</sequence>
<organism evidence="3 4">
    <name type="scientific">Amniculicola lignicola CBS 123094</name>
    <dbReference type="NCBI Taxonomy" id="1392246"/>
    <lineage>
        <taxon>Eukaryota</taxon>
        <taxon>Fungi</taxon>
        <taxon>Dikarya</taxon>
        <taxon>Ascomycota</taxon>
        <taxon>Pezizomycotina</taxon>
        <taxon>Dothideomycetes</taxon>
        <taxon>Pleosporomycetidae</taxon>
        <taxon>Pleosporales</taxon>
        <taxon>Amniculicolaceae</taxon>
        <taxon>Amniculicola</taxon>
    </lineage>
</organism>
<keyword evidence="4" id="KW-1185">Reference proteome</keyword>
<dbReference type="AlphaFoldDB" id="A0A6A5VUU7"/>
<evidence type="ECO:0000313" key="4">
    <source>
        <dbReference type="Proteomes" id="UP000799779"/>
    </source>
</evidence>
<dbReference type="Pfam" id="PF03171">
    <property type="entry name" value="2OG-FeII_Oxy"/>
    <property type="match status" value="1"/>
</dbReference>
<reference evidence="3" key="1">
    <citation type="journal article" date="2020" name="Stud. Mycol.">
        <title>101 Dothideomycetes genomes: a test case for predicting lifestyles and emergence of pathogens.</title>
        <authorList>
            <person name="Haridas S."/>
            <person name="Albert R."/>
            <person name="Binder M."/>
            <person name="Bloem J."/>
            <person name="Labutti K."/>
            <person name="Salamov A."/>
            <person name="Andreopoulos B."/>
            <person name="Baker S."/>
            <person name="Barry K."/>
            <person name="Bills G."/>
            <person name="Bluhm B."/>
            <person name="Cannon C."/>
            <person name="Castanera R."/>
            <person name="Culley D."/>
            <person name="Daum C."/>
            <person name="Ezra D."/>
            <person name="Gonzalez J."/>
            <person name="Henrissat B."/>
            <person name="Kuo A."/>
            <person name="Liang C."/>
            <person name="Lipzen A."/>
            <person name="Lutzoni F."/>
            <person name="Magnuson J."/>
            <person name="Mondo S."/>
            <person name="Nolan M."/>
            <person name="Ohm R."/>
            <person name="Pangilinan J."/>
            <person name="Park H.-J."/>
            <person name="Ramirez L."/>
            <person name="Alfaro M."/>
            <person name="Sun H."/>
            <person name="Tritt A."/>
            <person name="Yoshinaga Y."/>
            <person name="Zwiers L.-H."/>
            <person name="Turgeon B."/>
            <person name="Goodwin S."/>
            <person name="Spatafora J."/>
            <person name="Crous P."/>
            <person name="Grigoriev I."/>
        </authorList>
    </citation>
    <scope>NUCLEOTIDE SEQUENCE</scope>
    <source>
        <strain evidence="3">CBS 123094</strain>
    </source>
</reference>
<proteinExistence type="inferred from homology"/>
<accession>A0A6A5VUU7</accession>
<dbReference type="Gene3D" id="2.60.120.330">
    <property type="entry name" value="B-lactam Antibiotic, Isopenicillin N Synthase, Chain"/>
    <property type="match status" value="1"/>
</dbReference>
<evidence type="ECO:0000256" key="1">
    <source>
        <dbReference type="ARBA" id="ARBA00008056"/>
    </source>
</evidence>
<evidence type="ECO:0000259" key="2">
    <source>
        <dbReference type="Pfam" id="PF03171"/>
    </source>
</evidence>
<dbReference type="PANTHER" id="PTHR47990">
    <property type="entry name" value="2-OXOGLUTARATE (2OG) AND FE(II)-DEPENDENT OXYGENASE SUPERFAMILY PROTEIN-RELATED"/>
    <property type="match status" value="1"/>
</dbReference>
<dbReference type="OrthoDB" id="288590at2759"/>
<dbReference type="InterPro" id="IPR050231">
    <property type="entry name" value="Iron_ascorbate_oxido_reductase"/>
</dbReference>
<feature type="domain" description="Isopenicillin N synthase-like Fe(2+) 2OG dioxygenase" evidence="2">
    <location>
        <begin position="38"/>
        <end position="112"/>
    </location>
</feature>
<gene>
    <name evidence="3" type="ORF">P154DRAFT_625339</name>
</gene>
<evidence type="ECO:0000313" key="3">
    <source>
        <dbReference type="EMBL" id="KAF1993572.1"/>
    </source>
</evidence>
<dbReference type="Proteomes" id="UP000799779">
    <property type="component" value="Unassembled WGS sequence"/>
</dbReference>
<protein>
    <submittedName>
        <fullName evidence="3">Clavaminate synthase-like protein</fullName>
    </submittedName>
</protein>
<dbReference type="InterPro" id="IPR027443">
    <property type="entry name" value="IPNS-like_sf"/>
</dbReference>